<dbReference type="EMBL" id="CAJPWZ010002222">
    <property type="protein sequence ID" value="CAG2233945.1"/>
    <property type="molecule type" value="Genomic_DNA"/>
</dbReference>
<dbReference type="Proteomes" id="UP000683360">
    <property type="component" value="Unassembled WGS sequence"/>
</dbReference>
<reference evidence="1" key="1">
    <citation type="submission" date="2021-03" db="EMBL/GenBank/DDBJ databases">
        <authorList>
            <person name="Bekaert M."/>
        </authorList>
    </citation>
    <scope>NUCLEOTIDE SEQUENCE</scope>
</reference>
<accession>A0A8S3TKC9</accession>
<name>A0A8S3TKC9_MYTED</name>
<evidence type="ECO:0000313" key="1">
    <source>
        <dbReference type="EMBL" id="CAG2233945.1"/>
    </source>
</evidence>
<keyword evidence="2" id="KW-1185">Reference proteome</keyword>
<organism evidence="1 2">
    <name type="scientific">Mytilus edulis</name>
    <name type="common">Blue mussel</name>
    <dbReference type="NCBI Taxonomy" id="6550"/>
    <lineage>
        <taxon>Eukaryota</taxon>
        <taxon>Metazoa</taxon>
        <taxon>Spiralia</taxon>
        <taxon>Lophotrochozoa</taxon>
        <taxon>Mollusca</taxon>
        <taxon>Bivalvia</taxon>
        <taxon>Autobranchia</taxon>
        <taxon>Pteriomorphia</taxon>
        <taxon>Mytilida</taxon>
        <taxon>Mytiloidea</taxon>
        <taxon>Mytilidae</taxon>
        <taxon>Mytilinae</taxon>
        <taxon>Mytilus</taxon>
    </lineage>
</organism>
<evidence type="ECO:0000313" key="2">
    <source>
        <dbReference type="Proteomes" id="UP000683360"/>
    </source>
</evidence>
<comment type="caution">
    <text evidence="1">The sequence shown here is derived from an EMBL/GenBank/DDBJ whole genome shotgun (WGS) entry which is preliminary data.</text>
</comment>
<proteinExistence type="predicted"/>
<protein>
    <submittedName>
        <fullName evidence="1">Uncharacterized protein</fullName>
    </submittedName>
</protein>
<sequence>MNASIIECETEAGDKQLFEGESIVKENDFEAAKTSKTNQREIKTQKSKPKEIKKMGYLLKEGEHFKIREDGVFKYKCLLCGKIFKTEISSKTCTKIILSFLVMSIGQETKQNKEKEYIKVCDQVQGQTERGKSQIGRPVFMYNQVTGKVQNVEIEIGNSNTSNGKEIRANRPSNIKN</sequence>
<gene>
    <name evidence="1" type="ORF">MEDL_46741</name>
</gene>
<dbReference type="AlphaFoldDB" id="A0A8S3TKC9"/>